<dbReference type="KEGG" id="aiq:Azoinq_01630"/>
<organism evidence="1 2">
    <name type="scientific">Azospira inquinata</name>
    <dbReference type="NCBI Taxonomy" id="2785627"/>
    <lineage>
        <taxon>Bacteria</taxon>
        <taxon>Pseudomonadati</taxon>
        <taxon>Pseudomonadota</taxon>
        <taxon>Betaproteobacteria</taxon>
        <taxon>Rhodocyclales</taxon>
        <taxon>Rhodocyclaceae</taxon>
        <taxon>Azospira</taxon>
    </lineage>
</organism>
<proteinExistence type="predicted"/>
<dbReference type="AlphaFoldDB" id="A0A975SN60"/>
<dbReference type="RefSeq" id="WP_216127403.1">
    <property type="nucleotide sequence ID" value="NZ_CP064782.1"/>
</dbReference>
<evidence type="ECO:0000313" key="2">
    <source>
        <dbReference type="Proteomes" id="UP000683428"/>
    </source>
</evidence>
<gene>
    <name evidence="1" type="ORF">Azoinq_01630</name>
</gene>
<keyword evidence="2" id="KW-1185">Reference proteome</keyword>
<dbReference type="Proteomes" id="UP000683428">
    <property type="component" value="Chromosome"/>
</dbReference>
<reference evidence="1" key="1">
    <citation type="submission" date="2020-11" db="EMBL/GenBank/DDBJ databases">
        <title>Azospira inquinata sp. nov.</title>
        <authorList>
            <person name="Moe W.M."/>
            <person name="Mikes M.C."/>
        </authorList>
    </citation>
    <scope>NUCLEOTIDE SEQUENCE</scope>
    <source>
        <strain evidence="1">Azo-3</strain>
    </source>
</reference>
<protein>
    <submittedName>
        <fullName evidence="1">DUF1857 family protein</fullName>
    </submittedName>
</protein>
<accession>A0A975SN60</accession>
<evidence type="ECO:0000313" key="1">
    <source>
        <dbReference type="EMBL" id="QWT49343.1"/>
    </source>
</evidence>
<dbReference type="Pfam" id="PF08982">
    <property type="entry name" value="AtaL"/>
    <property type="match status" value="1"/>
</dbReference>
<dbReference type="InterPro" id="IPR015075">
    <property type="entry name" value="AtaL"/>
</dbReference>
<dbReference type="EMBL" id="CP064782">
    <property type="protein sequence ID" value="QWT49343.1"/>
    <property type="molecule type" value="Genomic_DNA"/>
</dbReference>
<name>A0A975SN60_9RHOO</name>
<dbReference type="CDD" id="cd08863">
    <property type="entry name" value="SRPBCC_DUF1857"/>
    <property type="match status" value="1"/>
</dbReference>
<sequence>MKFEHLVEINDGDNPLVFSLSRDQLWQGLMCRVEDARSFVHGLEECQILSRGDNQVERLLVFGAAQVRDRVTYAVGHWVRFDTEATEHHAGGSLIIHIEEPEPDRLFLRFTYQTSFAEGPDPEARAYVGYLESAYHAADLDTVAEIRRLAERLNFH</sequence>